<dbReference type="InterPro" id="IPR006869">
    <property type="entry name" value="DUF547"/>
</dbReference>
<sequence>MVSMEPIECGARQSNSSEMECSPRASTSYGVYSPSQKDDVDSSLLSDHRAERERKWKADKQGQSRRRLNTSPGIRKSFEKIEAEDCGVTGSGKIEGKSSTLNQGRKKQKGRKSFASKVCLEQDLDTMPVESEASGDEDQDELSNSKTFERLVQLSELEEEVLLLHKRLAEELELRAVLETALEHASGTLTNFPRHLPISAQELLANITLLEVAVLKLEEQSSILQSEVGQARTEREIAELRHTSSSSESAHLGSEGFNLHSVSSESNRSREDDHTTRSPGRAPELLDQHLKASETRKSTELAVFESNILPDDAAPGRASDSSELQKTWKEQQALTLRQDLRLTIPEVIEDDHATVSPWCLYQQYDPISGRQSQRLKSFWKQNPLEDEDHWLPPNEHHPQTMFAEEYSGSPQDHKGDLCLASDNEKDSFRFSPTIGAEILQTRGPDMADLAEDDDKSSLPVAEVLWKPSTIIPSVFPKDSDKKMPKMVLLTTKPESWSFTSEDDHPRPESGSVSHRLVFDDLPSAQVIDAPSVDEQRTKYRIGVMKVREQRRQGISNSEKVKSLGSSRASSISSAKSGDLSPTWSPLETVSQNENGYESQESVEMKNSYDIAVSFKSSNELSEEMVRCMISIYRHLADSNNTSKDSSQLGSTQSPTSPFAAKINSSTPSLSESSLLSVARSPLVDLRSKEVLGTDNSPDPFKSRGKIPWADIGPYAHVLEVSWLSVGKDQLEFAARALRSFKVLVEQLSRVDPSNLKHEEKLAFWINLYNALLMHAYLAYGIPRSEAKFFSLLQKAAYTVGGHSFNAATIEFCLLRSKSTAHRPQLSHLMSQHKNKLTEDQSKFGIDHPESLVSFGLCSGTRSSPMVRVYTSRHVKSQLEDALHDYTRAAVGISTKGRLLVPKSLYTYAREFVDDADVLDWVCNLLPSNQVAAVFECIQQRRHRILGSRNFNAIPIDFTFRYLFPAEVGSKRVF</sequence>
<dbReference type="PANTHER" id="PTHR23054:SF53">
    <property type="entry name" value="OS06G0704100 PROTEIN"/>
    <property type="match status" value="1"/>
</dbReference>
<feature type="region of interest" description="Disordered" evidence="1">
    <location>
        <begin position="125"/>
        <end position="144"/>
    </location>
</feature>
<dbReference type="Pfam" id="PF04784">
    <property type="entry name" value="DUF547"/>
    <property type="match status" value="1"/>
</dbReference>
<reference evidence="4" key="1">
    <citation type="submission" date="2020-06" db="EMBL/GenBank/DDBJ databases">
        <title>WGS assembly of Ceratodon purpureus strain R40.</title>
        <authorList>
            <person name="Carey S.B."/>
            <person name="Jenkins J."/>
            <person name="Shu S."/>
            <person name="Lovell J.T."/>
            <person name="Sreedasyam A."/>
            <person name="Maumus F."/>
            <person name="Tiley G.P."/>
            <person name="Fernandez-Pozo N."/>
            <person name="Barry K."/>
            <person name="Chen C."/>
            <person name="Wang M."/>
            <person name="Lipzen A."/>
            <person name="Daum C."/>
            <person name="Saski C.A."/>
            <person name="Payton A.C."/>
            <person name="Mcbreen J.C."/>
            <person name="Conrad R.E."/>
            <person name="Kollar L.M."/>
            <person name="Olsson S."/>
            <person name="Huttunen S."/>
            <person name="Landis J.B."/>
            <person name="Wickett N.J."/>
            <person name="Johnson M.G."/>
            <person name="Rensing S.A."/>
            <person name="Grimwood J."/>
            <person name="Schmutz J."/>
            <person name="Mcdaniel S.F."/>
        </authorList>
    </citation>
    <scope>NUCLEOTIDE SEQUENCE</scope>
    <source>
        <strain evidence="4">R40</strain>
    </source>
</reference>
<evidence type="ECO:0000313" key="4">
    <source>
        <dbReference type="EMBL" id="KAG0578361.1"/>
    </source>
</evidence>
<feature type="compositionally biased region" description="Polar residues" evidence="1">
    <location>
        <begin position="581"/>
        <end position="601"/>
    </location>
</feature>
<dbReference type="Proteomes" id="UP000822688">
    <property type="component" value="Chromosome 4"/>
</dbReference>
<feature type="compositionally biased region" description="Basic and acidic residues" evidence="1">
    <location>
        <begin position="36"/>
        <end position="62"/>
    </location>
</feature>
<dbReference type="InterPro" id="IPR025757">
    <property type="entry name" value="MIP1_Leuzipper"/>
</dbReference>
<dbReference type="PANTHER" id="PTHR23054">
    <property type="entry name" value="TERNARY COMPLEX FACTOR MIP1, LEUCINE-ZIPPER-RELATED"/>
    <property type="match status" value="1"/>
</dbReference>
<feature type="region of interest" description="Disordered" evidence="1">
    <location>
        <begin position="239"/>
        <end position="287"/>
    </location>
</feature>
<comment type="caution">
    <text evidence="4">The sequence shown here is derived from an EMBL/GenBank/DDBJ whole genome shotgun (WGS) entry which is preliminary data.</text>
</comment>
<dbReference type="AlphaFoldDB" id="A0A8T0I6N7"/>
<dbReference type="OrthoDB" id="418495at2759"/>
<dbReference type="Pfam" id="PF14389">
    <property type="entry name" value="Lzipper-MIP1"/>
    <property type="match status" value="1"/>
</dbReference>
<evidence type="ECO:0008006" key="6">
    <source>
        <dbReference type="Google" id="ProtNLM"/>
    </source>
</evidence>
<feature type="compositionally biased region" description="Basic residues" evidence="1">
    <location>
        <begin position="104"/>
        <end position="114"/>
    </location>
</feature>
<dbReference type="EMBL" id="CM026424">
    <property type="protein sequence ID" value="KAG0578361.1"/>
    <property type="molecule type" value="Genomic_DNA"/>
</dbReference>
<feature type="compositionally biased region" description="Polar residues" evidence="1">
    <location>
        <begin position="640"/>
        <end position="656"/>
    </location>
</feature>
<feature type="region of interest" description="Disordered" evidence="1">
    <location>
        <begin position="548"/>
        <end position="602"/>
    </location>
</feature>
<feature type="compositionally biased region" description="Polar residues" evidence="1">
    <location>
        <begin position="12"/>
        <end position="35"/>
    </location>
</feature>
<feature type="compositionally biased region" description="Low complexity" evidence="1">
    <location>
        <begin position="243"/>
        <end position="256"/>
    </location>
</feature>
<feature type="region of interest" description="Disordered" evidence="1">
    <location>
        <begin position="1"/>
        <end position="114"/>
    </location>
</feature>
<feature type="domain" description="Ternary complex factor MIP1 leucine-zipper" evidence="3">
    <location>
        <begin position="155"/>
        <end position="228"/>
    </location>
</feature>
<proteinExistence type="predicted"/>
<feature type="domain" description="DUF547" evidence="2">
    <location>
        <begin position="753"/>
        <end position="885"/>
    </location>
</feature>
<evidence type="ECO:0000259" key="3">
    <source>
        <dbReference type="Pfam" id="PF14389"/>
    </source>
</evidence>
<gene>
    <name evidence="4" type="ORF">KC19_4G017000</name>
</gene>
<keyword evidence="5" id="KW-1185">Reference proteome</keyword>
<evidence type="ECO:0000256" key="1">
    <source>
        <dbReference type="SAM" id="MobiDB-lite"/>
    </source>
</evidence>
<feature type="compositionally biased region" description="Basic and acidic residues" evidence="1">
    <location>
        <begin position="267"/>
        <end position="276"/>
    </location>
</feature>
<feature type="region of interest" description="Disordered" evidence="1">
    <location>
        <begin position="640"/>
        <end position="666"/>
    </location>
</feature>
<evidence type="ECO:0000259" key="2">
    <source>
        <dbReference type="Pfam" id="PF04784"/>
    </source>
</evidence>
<evidence type="ECO:0000313" key="5">
    <source>
        <dbReference type="Proteomes" id="UP000822688"/>
    </source>
</evidence>
<name>A0A8T0I6N7_CERPU</name>
<accession>A0A8T0I6N7</accession>
<feature type="region of interest" description="Disordered" evidence="1">
    <location>
        <begin position="306"/>
        <end position="325"/>
    </location>
</feature>
<organism evidence="4 5">
    <name type="scientific">Ceratodon purpureus</name>
    <name type="common">Fire moss</name>
    <name type="synonym">Dicranum purpureum</name>
    <dbReference type="NCBI Taxonomy" id="3225"/>
    <lineage>
        <taxon>Eukaryota</taxon>
        <taxon>Viridiplantae</taxon>
        <taxon>Streptophyta</taxon>
        <taxon>Embryophyta</taxon>
        <taxon>Bryophyta</taxon>
        <taxon>Bryophytina</taxon>
        <taxon>Bryopsida</taxon>
        <taxon>Dicranidae</taxon>
        <taxon>Pseudoditrichales</taxon>
        <taxon>Ditrichaceae</taxon>
        <taxon>Ceratodon</taxon>
    </lineage>
</organism>
<feature type="compositionally biased region" description="Low complexity" evidence="1">
    <location>
        <begin position="562"/>
        <end position="580"/>
    </location>
</feature>
<protein>
    <recommendedName>
        <fullName evidence="6">DUF547 domain-containing protein</fullName>
    </recommendedName>
</protein>